<evidence type="ECO:0000313" key="2">
    <source>
        <dbReference type="Proteomes" id="UP000294513"/>
    </source>
</evidence>
<evidence type="ECO:0000313" key="1">
    <source>
        <dbReference type="EMBL" id="TDD97575.1"/>
    </source>
</evidence>
<comment type="caution">
    <text evidence="1">The sequence shown here is derived from an EMBL/GenBank/DDBJ whole genome shotgun (WGS) entry which is preliminary data.</text>
</comment>
<dbReference type="AlphaFoldDB" id="A0A4R5CDI8"/>
<reference evidence="1 2" key="1">
    <citation type="submission" date="2019-03" db="EMBL/GenBank/DDBJ databases">
        <title>Draft genome sequences of novel Actinobacteria.</title>
        <authorList>
            <person name="Sahin N."/>
            <person name="Ay H."/>
            <person name="Saygin H."/>
        </authorList>
    </citation>
    <scope>NUCLEOTIDE SEQUENCE [LARGE SCALE GENOMIC DNA]</scope>
    <source>
        <strain evidence="1 2">H3C3</strain>
    </source>
</reference>
<name>A0A4R5CDI8_9ACTN</name>
<dbReference type="OrthoDB" id="3531385at2"/>
<protein>
    <submittedName>
        <fullName evidence="1">Uncharacterized protein</fullName>
    </submittedName>
</protein>
<proteinExistence type="predicted"/>
<dbReference type="Proteomes" id="UP000294513">
    <property type="component" value="Unassembled WGS sequence"/>
</dbReference>
<keyword evidence="2" id="KW-1185">Reference proteome</keyword>
<dbReference type="EMBL" id="SMKU01000002">
    <property type="protein sequence ID" value="TDD97575.1"/>
    <property type="molecule type" value="Genomic_DNA"/>
</dbReference>
<accession>A0A4R5CDI8</accession>
<organism evidence="1 2">
    <name type="scientific">Actinomadura rubrisoli</name>
    <dbReference type="NCBI Taxonomy" id="2530368"/>
    <lineage>
        <taxon>Bacteria</taxon>
        <taxon>Bacillati</taxon>
        <taxon>Actinomycetota</taxon>
        <taxon>Actinomycetes</taxon>
        <taxon>Streptosporangiales</taxon>
        <taxon>Thermomonosporaceae</taxon>
        <taxon>Actinomadura</taxon>
    </lineage>
</organism>
<gene>
    <name evidence="1" type="ORF">E1298_00665</name>
</gene>
<dbReference type="RefSeq" id="WP_131888737.1">
    <property type="nucleotide sequence ID" value="NZ_SMKU01000002.1"/>
</dbReference>
<sequence length="168" mass="18533">MTDISAREARLAYALLKLQQRRLSAALKTFEPFIDQEPGDKNTARLGEAKLGKVARTEPVEKPMVSDRDAFTKHVAAGWSTEVEQVETVRPAFERKLLAEIEARGCAVDDNGEVVPGVRFDAATPQQRFYPEDGAEDLLAVIDLDDLPEVEGLDWRELLPIRADGGGS</sequence>